<feature type="domain" description="SIS" evidence="3">
    <location>
        <begin position="8"/>
        <end position="159"/>
    </location>
</feature>
<comment type="similarity">
    <text evidence="1">Belongs to the PGI/PMI family.</text>
</comment>
<dbReference type="Proteomes" id="UP000001068">
    <property type="component" value="Chromosome"/>
</dbReference>
<dbReference type="AlphaFoldDB" id="E8RAH7"/>
<dbReference type="InterPro" id="IPR035484">
    <property type="entry name" value="SIS_PGI/PMI_1"/>
</dbReference>
<dbReference type="EC" id="5.3.1.9" evidence="4"/>
<evidence type="ECO:0000256" key="1">
    <source>
        <dbReference type="ARBA" id="ARBA00010523"/>
    </source>
</evidence>
<dbReference type="KEGG" id="dmu:Desmu_0068"/>
<dbReference type="EMBL" id="CP002363">
    <property type="protein sequence ID" value="ADV64387.1"/>
    <property type="molecule type" value="Genomic_DNA"/>
</dbReference>
<evidence type="ECO:0000313" key="5">
    <source>
        <dbReference type="Proteomes" id="UP000001068"/>
    </source>
</evidence>
<keyword evidence="5" id="KW-1185">Reference proteome</keyword>
<dbReference type="GO" id="GO:1901135">
    <property type="term" value="P:carbohydrate derivative metabolic process"/>
    <property type="evidence" value="ECO:0007669"/>
    <property type="project" value="InterPro"/>
</dbReference>
<evidence type="ECO:0000313" key="4">
    <source>
        <dbReference type="EMBL" id="ADV64387.1"/>
    </source>
</evidence>
<dbReference type="PROSITE" id="PS51464">
    <property type="entry name" value="SIS"/>
    <property type="match status" value="1"/>
</dbReference>
<protein>
    <submittedName>
        <fullName evidence="4">Bifunctional phosphoglucose/phosphomannose isomerase</fullName>
        <ecNumber evidence="4">5.3.1.8</ecNumber>
        <ecNumber evidence="4">5.3.1.9</ecNumber>
    </submittedName>
</protein>
<dbReference type="STRING" id="765177.Desmu_0068"/>
<dbReference type="GO" id="GO:0097367">
    <property type="term" value="F:carbohydrate derivative binding"/>
    <property type="evidence" value="ECO:0007669"/>
    <property type="project" value="InterPro"/>
</dbReference>
<dbReference type="CDD" id="cd05637">
    <property type="entry name" value="SIS_PGI_PMI_2"/>
    <property type="match status" value="1"/>
</dbReference>
<accession>E8RAH7</accession>
<keyword evidence="2 4" id="KW-0413">Isomerase</keyword>
<dbReference type="SUPFAM" id="SSF53697">
    <property type="entry name" value="SIS domain"/>
    <property type="match status" value="1"/>
</dbReference>
<name>E8RAH7_DESM0</name>
<dbReference type="InterPro" id="IPR019490">
    <property type="entry name" value="Glu6P/Mann6P_isomerase_C"/>
</dbReference>
<reference evidence="5" key="1">
    <citation type="submission" date="2010-11" db="EMBL/GenBank/DDBJ databases">
        <title>The complete genome of Desulfurococcus mucosus DSM 2162.</title>
        <authorList>
            <consortium name="US DOE Joint Genome Institute (JGI-PGF)"/>
            <person name="Lucas S."/>
            <person name="Copeland A."/>
            <person name="Lapidus A."/>
            <person name="Bruce D."/>
            <person name="Goodwin L."/>
            <person name="Pitluck S."/>
            <person name="Kyrpides N."/>
            <person name="Mavromatis K."/>
            <person name="Pagani I."/>
            <person name="Ivanova N."/>
            <person name="Ovchinnikova G."/>
            <person name="Chertkov O."/>
            <person name="Held B."/>
            <person name="Brettin T."/>
            <person name="Detter J.C."/>
            <person name="Tapia R."/>
            <person name="Han C."/>
            <person name="Land M."/>
            <person name="Hauser L."/>
            <person name="Markowitz V."/>
            <person name="Cheng J.-F."/>
            <person name="Hugenholtz P."/>
            <person name="Woyke T."/>
            <person name="Wu D."/>
            <person name="Wirth R."/>
            <person name="Bilek Y."/>
            <person name="Hader T."/>
            <person name="Klenk H.-P."/>
            <person name="Eisen J.A."/>
        </authorList>
    </citation>
    <scope>NUCLEOTIDE SEQUENCE [LARGE SCALE GENOMIC DNA]</scope>
    <source>
        <strain evidence="5">ATCC 35584 / DSM 2162 / JCM 9187 / O7/1</strain>
    </source>
</reference>
<reference evidence="4 5" key="2">
    <citation type="journal article" date="2011" name="Stand. Genomic Sci.">
        <title>Complete genome sequence of Desulfurococcus mucosus type strain (O7/1).</title>
        <authorList>
            <person name="Wirth R."/>
            <person name="Chertkov O."/>
            <person name="Held B."/>
            <person name="Lapidus A."/>
            <person name="Nolan M."/>
            <person name="Lucas S."/>
            <person name="Hammon N."/>
            <person name="Deshpande S."/>
            <person name="Cheng J.F."/>
            <person name="Tapia R."/>
            <person name="Han C."/>
            <person name="Goodwin L."/>
            <person name="Pitluck S."/>
            <person name="Liolios K."/>
            <person name="Ioanna P."/>
            <person name="Ivanova N."/>
            <person name="Mavromatis K."/>
            <person name="Mikhailova N."/>
            <person name="Pati A."/>
            <person name="Chen A."/>
            <person name="Palaniappan K."/>
            <person name="Land M."/>
            <person name="Hauser L."/>
            <person name="Chang Y.J."/>
            <person name="Jeffries C.D."/>
            <person name="Bilek Y."/>
            <person name="Hader T."/>
            <person name="Rohde M."/>
            <person name="Spring S."/>
            <person name="Sikorski J."/>
            <person name="Goker M."/>
            <person name="Woyke T."/>
            <person name="Bristow J."/>
            <person name="Eisen J.A."/>
            <person name="Markowitz V."/>
            <person name="Hugenholtz P."/>
            <person name="Kyrpides N.C."/>
            <person name="Klenk H.P."/>
        </authorList>
    </citation>
    <scope>NUCLEOTIDE SEQUENCE [LARGE SCALE GENOMIC DNA]</scope>
    <source>
        <strain evidence="5">ATCC 35584 / DSM 2162 / JCM 9187 / O7/1</strain>
    </source>
</reference>
<dbReference type="OrthoDB" id="10151at2157"/>
<dbReference type="Gene3D" id="3.40.50.10490">
    <property type="entry name" value="Glucose-6-phosphate isomerase like protein, domain 1"/>
    <property type="match status" value="2"/>
</dbReference>
<proteinExistence type="inferred from homology"/>
<evidence type="ECO:0000259" key="3">
    <source>
        <dbReference type="PROSITE" id="PS51464"/>
    </source>
</evidence>
<gene>
    <name evidence="4" type="ordered locus">Desmu_0068</name>
</gene>
<dbReference type="EC" id="5.3.1.8" evidence="4"/>
<dbReference type="GO" id="GO:0004476">
    <property type="term" value="F:mannose-6-phosphate isomerase activity"/>
    <property type="evidence" value="ECO:0007669"/>
    <property type="project" value="UniProtKB-EC"/>
</dbReference>
<evidence type="ECO:0000256" key="2">
    <source>
        <dbReference type="ARBA" id="ARBA00023235"/>
    </source>
</evidence>
<dbReference type="Pfam" id="PF10432">
    <property type="entry name" value="bact-PGI_C"/>
    <property type="match status" value="1"/>
</dbReference>
<dbReference type="eggNOG" id="arCOG00052">
    <property type="taxonomic scope" value="Archaea"/>
</dbReference>
<dbReference type="CDD" id="cd05017">
    <property type="entry name" value="SIS_PGI_PMI_1"/>
    <property type="match status" value="1"/>
</dbReference>
<dbReference type="HOGENOM" id="CLU_059687_0_1_2"/>
<dbReference type="GO" id="GO:0005975">
    <property type="term" value="P:carbohydrate metabolic process"/>
    <property type="evidence" value="ECO:0007669"/>
    <property type="project" value="InterPro"/>
</dbReference>
<dbReference type="GO" id="GO:0004347">
    <property type="term" value="F:glucose-6-phosphate isomerase activity"/>
    <property type="evidence" value="ECO:0007669"/>
    <property type="project" value="UniProtKB-EC"/>
</dbReference>
<dbReference type="InterPro" id="IPR001347">
    <property type="entry name" value="SIS_dom"/>
</dbReference>
<organism evidence="4 5">
    <name type="scientific">Desulfurococcus mucosus (strain ATCC 35584 / DSM 2162 / JCM 9187 / O7/1)</name>
    <dbReference type="NCBI Taxonomy" id="765177"/>
    <lineage>
        <taxon>Archaea</taxon>
        <taxon>Thermoproteota</taxon>
        <taxon>Thermoprotei</taxon>
        <taxon>Desulfurococcales</taxon>
        <taxon>Desulfurococcaceae</taxon>
        <taxon>Desulfurococcus</taxon>
    </lineage>
</organism>
<dbReference type="InterPro" id="IPR046348">
    <property type="entry name" value="SIS_dom_sf"/>
</dbReference>
<sequence length="327" mass="35360">MEEMYRGWVEQLRGALMEWGRYRIHGVFNKIVVLGMGGSGIVGDFLSALSMIHGGLPVFTLKSHVSPGFIDSGTLAISVSYSGNTRETILATMGVLGRAGGVAVVSSGGYLRELALKHGIPFIPLPSGLAPRASLPSMLFKILGLLDSSGLRIVGRGEAEEAFAFIKDNMGGAEEEARRLAEWINSVQGLLVIATHTPLEPLAVRGKNEFNENSKIPVKVDVAPEWMHNDIVGYEQPGIPLRVVEVVDPSDRVGRGLVEFMHGVYVETGASTYRLALRGGTLLEKMMYGSLVLGLASCRLARLRGIDPLETKSIKRYKESVDSLLQA</sequence>